<comment type="catalytic activity">
    <reaction evidence="6">
        <text>hydrogencarbonate + H(+) = CO2 + H2O</text>
        <dbReference type="Rhea" id="RHEA:10748"/>
        <dbReference type="ChEBI" id="CHEBI:15377"/>
        <dbReference type="ChEBI" id="CHEBI:15378"/>
        <dbReference type="ChEBI" id="CHEBI:16526"/>
        <dbReference type="ChEBI" id="CHEBI:17544"/>
        <dbReference type="EC" id="4.2.1.1"/>
    </reaction>
</comment>
<reference evidence="9" key="1">
    <citation type="submission" date="2011-08" db="EMBL/GenBank/DDBJ databases">
        <title>Chemotaxis of squid sperm in response to carbon dioxide.</title>
        <authorList>
            <person name="Hirohashi N."/>
            <person name="Shiba K."/>
            <person name="Fujiwara E."/>
            <person name="Iwata Y."/>
            <person name="Mohri T."/>
            <person name="Inaba K."/>
            <person name="Chiba K."/>
            <person name="Baba S.A."/>
        </authorList>
    </citation>
    <scope>NUCLEOTIDE SEQUENCE</scope>
    <source>
        <tissue evidence="9">Testis</tissue>
    </source>
</reference>
<dbReference type="GO" id="GO:0004089">
    <property type="term" value="F:carbonate dehydratase activity"/>
    <property type="evidence" value="ECO:0007669"/>
    <property type="project" value="UniProtKB-EC"/>
</dbReference>
<dbReference type="SMART" id="SM01057">
    <property type="entry name" value="Carb_anhydrase"/>
    <property type="match status" value="1"/>
</dbReference>
<evidence type="ECO:0000256" key="6">
    <source>
        <dbReference type="ARBA" id="ARBA00048348"/>
    </source>
</evidence>
<evidence type="ECO:0000256" key="3">
    <source>
        <dbReference type="ARBA" id="ARBA00022723"/>
    </source>
</evidence>
<evidence type="ECO:0000256" key="4">
    <source>
        <dbReference type="ARBA" id="ARBA00022833"/>
    </source>
</evidence>
<dbReference type="PANTHER" id="PTHR18952:SF265">
    <property type="entry name" value="CARBONIC ANHYDRASE"/>
    <property type="match status" value="1"/>
</dbReference>
<feature type="signal peptide" evidence="7">
    <location>
        <begin position="1"/>
        <end position="23"/>
    </location>
</feature>
<keyword evidence="3" id="KW-0479">Metal-binding</keyword>
<dbReference type="GO" id="GO:0008270">
    <property type="term" value="F:zinc ion binding"/>
    <property type="evidence" value="ECO:0007669"/>
    <property type="project" value="InterPro"/>
</dbReference>
<keyword evidence="4" id="KW-0862">Zinc</keyword>
<sequence>MLNYKKILFLNLLIFIFLREVAGSSGGNWSYMEYGGTKKWKYTFHTCTGKKQSPVDIITALTFNKNYGPMEIVNYDEASAQILLTNAGTTVVADLHKDPKAKISGAGLPSVYFAHSFHFHWGSGDGFGSEHFKDGTSFPMEMHIVHYSSTYSNLEEAAHQPEGLAVLGFFFTISTVNNTILQGIIEKFPMIKAVGSNAKVDAQLGMLIPKDITKYYRYSGSLTTPPCSETVIWTIFESTISVSSLQVNFLHPHLFIDR</sequence>
<dbReference type="AlphaFoldDB" id="G9MAM0"/>
<evidence type="ECO:0000256" key="2">
    <source>
        <dbReference type="ARBA" id="ARBA00012925"/>
    </source>
</evidence>
<gene>
    <name evidence="9" type="primary">car</name>
</gene>
<feature type="chain" id="PRO_5003523440" description="carbonic anhydrase" evidence="7">
    <location>
        <begin position="24"/>
        <end position="258"/>
    </location>
</feature>
<dbReference type="PROSITE" id="PS51144">
    <property type="entry name" value="ALPHA_CA_2"/>
    <property type="match status" value="1"/>
</dbReference>
<evidence type="ECO:0000259" key="8">
    <source>
        <dbReference type="PROSITE" id="PS51144"/>
    </source>
</evidence>
<organism evidence="9">
    <name type="scientific">Heterololigo bleekeri</name>
    <name type="common">Spear squid</name>
    <name type="synonym">Loligo bleekeri</name>
    <dbReference type="NCBI Taxonomy" id="1423826"/>
    <lineage>
        <taxon>Eukaryota</taxon>
        <taxon>Metazoa</taxon>
        <taxon>Spiralia</taxon>
        <taxon>Lophotrochozoa</taxon>
        <taxon>Mollusca</taxon>
        <taxon>Cephalopoda</taxon>
        <taxon>Coleoidea</taxon>
        <taxon>Decapodiformes</taxon>
        <taxon>Myopsida</taxon>
        <taxon>Loliginidae</taxon>
        <taxon>Heterololigo</taxon>
    </lineage>
</organism>
<dbReference type="InterPro" id="IPR036398">
    <property type="entry name" value="CA_dom_sf"/>
</dbReference>
<comment type="similarity">
    <text evidence="1">Belongs to the alpha-carbonic anhydrase family.</text>
</comment>
<accession>G9MAM0</accession>
<evidence type="ECO:0000313" key="9">
    <source>
        <dbReference type="EMBL" id="BAL42244.1"/>
    </source>
</evidence>
<evidence type="ECO:0000256" key="1">
    <source>
        <dbReference type="ARBA" id="ARBA00010718"/>
    </source>
</evidence>
<evidence type="ECO:0000256" key="5">
    <source>
        <dbReference type="ARBA" id="ARBA00023239"/>
    </source>
</evidence>
<dbReference type="EMBL" id="AB667977">
    <property type="protein sequence ID" value="BAL42244.1"/>
    <property type="molecule type" value="mRNA"/>
</dbReference>
<keyword evidence="7" id="KW-0732">Signal</keyword>
<dbReference type="EC" id="4.2.1.1" evidence="2"/>
<dbReference type="Gene3D" id="3.10.200.10">
    <property type="entry name" value="Alpha carbonic anhydrase"/>
    <property type="match status" value="1"/>
</dbReference>
<proteinExistence type="evidence at transcript level"/>
<evidence type="ECO:0000256" key="7">
    <source>
        <dbReference type="SAM" id="SignalP"/>
    </source>
</evidence>
<dbReference type="InterPro" id="IPR001148">
    <property type="entry name" value="CA_dom"/>
</dbReference>
<keyword evidence="5" id="KW-0456">Lyase</keyword>
<dbReference type="Pfam" id="PF00194">
    <property type="entry name" value="Carb_anhydrase"/>
    <property type="match status" value="1"/>
</dbReference>
<dbReference type="GO" id="GO:0005886">
    <property type="term" value="C:plasma membrane"/>
    <property type="evidence" value="ECO:0007669"/>
    <property type="project" value="TreeGrafter"/>
</dbReference>
<name>G9MAM0_HETBL</name>
<dbReference type="SUPFAM" id="SSF51069">
    <property type="entry name" value="Carbonic anhydrase"/>
    <property type="match status" value="1"/>
</dbReference>
<dbReference type="PANTHER" id="PTHR18952">
    <property type="entry name" value="CARBONIC ANHYDRASE"/>
    <property type="match status" value="1"/>
</dbReference>
<feature type="domain" description="Alpha-carbonic anhydrase" evidence="8">
    <location>
        <begin position="27"/>
        <end position="258"/>
    </location>
</feature>
<protein>
    <recommendedName>
        <fullName evidence="2">carbonic anhydrase</fullName>
        <ecNumber evidence="2">4.2.1.1</ecNumber>
    </recommendedName>
</protein>
<dbReference type="InterPro" id="IPR023561">
    <property type="entry name" value="Carbonic_anhydrase_a-class"/>
</dbReference>